<keyword evidence="2" id="KW-1185">Reference proteome</keyword>
<name>A0AAJ6QP72_9ACAR</name>
<sequence length="110" mass="12455">MDLKSRTLLVLLIVVSTTSLAFGSHRRNHHHHHDEEPEVCKAYVMTGDEGSCNKCLKALPNLREKLCLLSDDEDSDFCNFEKCKFDRCCTPSDIPRTLPNGCPICFKTTI</sequence>
<dbReference type="KEGG" id="goe:100906104"/>
<feature type="chain" id="PRO_5042526010" evidence="1">
    <location>
        <begin position="24"/>
        <end position="110"/>
    </location>
</feature>
<reference evidence="3" key="1">
    <citation type="submission" date="2025-08" db="UniProtKB">
        <authorList>
            <consortium name="RefSeq"/>
        </authorList>
    </citation>
    <scope>IDENTIFICATION</scope>
</reference>
<proteinExistence type="predicted"/>
<keyword evidence="1" id="KW-0732">Signal</keyword>
<evidence type="ECO:0000313" key="2">
    <source>
        <dbReference type="Proteomes" id="UP000694867"/>
    </source>
</evidence>
<organism evidence="2 3">
    <name type="scientific">Galendromus occidentalis</name>
    <name type="common">western predatory mite</name>
    <dbReference type="NCBI Taxonomy" id="34638"/>
    <lineage>
        <taxon>Eukaryota</taxon>
        <taxon>Metazoa</taxon>
        <taxon>Ecdysozoa</taxon>
        <taxon>Arthropoda</taxon>
        <taxon>Chelicerata</taxon>
        <taxon>Arachnida</taxon>
        <taxon>Acari</taxon>
        <taxon>Parasitiformes</taxon>
        <taxon>Mesostigmata</taxon>
        <taxon>Gamasina</taxon>
        <taxon>Phytoseioidea</taxon>
        <taxon>Phytoseiidae</taxon>
        <taxon>Typhlodrominae</taxon>
        <taxon>Galendromus</taxon>
    </lineage>
</organism>
<evidence type="ECO:0000256" key="1">
    <source>
        <dbReference type="SAM" id="SignalP"/>
    </source>
</evidence>
<dbReference type="GeneID" id="100906104"/>
<accession>A0AAJ6QP72</accession>
<dbReference type="Proteomes" id="UP000694867">
    <property type="component" value="Unplaced"/>
</dbReference>
<dbReference type="RefSeq" id="XP_003739361.1">
    <property type="nucleotide sequence ID" value="XM_003739313.1"/>
</dbReference>
<gene>
    <name evidence="3" type="primary">LOC100906104</name>
</gene>
<dbReference type="AlphaFoldDB" id="A0AAJ6QP72"/>
<evidence type="ECO:0000313" key="3">
    <source>
        <dbReference type="RefSeq" id="XP_003739361.1"/>
    </source>
</evidence>
<protein>
    <submittedName>
        <fullName evidence="3">Uncharacterized protein LOC100906104</fullName>
    </submittedName>
</protein>
<feature type="signal peptide" evidence="1">
    <location>
        <begin position="1"/>
        <end position="23"/>
    </location>
</feature>